<organism evidence="1 2">
    <name type="scientific">Solemya elarraichensis gill symbiont</name>
    <dbReference type="NCBI Taxonomy" id="1918949"/>
    <lineage>
        <taxon>Bacteria</taxon>
        <taxon>Pseudomonadati</taxon>
        <taxon>Pseudomonadota</taxon>
        <taxon>Gammaproteobacteria</taxon>
        <taxon>sulfur-oxidizing symbionts</taxon>
    </lineage>
</organism>
<dbReference type="EMBL" id="MPRK01000291">
    <property type="protein sequence ID" value="OOZ37152.1"/>
    <property type="molecule type" value="Genomic_DNA"/>
</dbReference>
<keyword evidence="2" id="KW-1185">Reference proteome</keyword>
<reference evidence="1 2" key="1">
    <citation type="submission" date="2016-11" db="EMBL/GenBank/DDBJ databases">
        <title>Mixed transmission modes and dynamic genome evolution in an obligate animal-bacterial symbiosis.</title>
        <authorList>
            <person name="Russell S.L."/>
            <person name="Corbett-Detig R.B."/>
            <person name="Cavanaugh C.M."/>
        </authorList>
    </citation>
    <scope>NUCLEOTIDE SEQUENCE [LARGE SCALE GENOMIC DNA]</scope>
    <source>
        <strain evidence="1">Sp-SM6</strain>
    </source>
</reference>
<comment type="caution">
    <text evidence="1">The sequence shown here is derived from an EMBL/GenBank/DDBJ whole genome shotgun (WGS) entry which is preliminary data.</text>
</comment>
<dbReference type="AlphaFoldDB" id="A0A1T2KWF6"/>
<dbReference type="Proteomes" id="UP000190198">
    <property type="component" value="Unassembled WGS sequence"/>
</dbReference>
<accession>A0A1T2KWF6</accession>
<evidence type="ECO:0000313" key="2">
    <source>
        <dbReference type="Proteomes" id="UP000190198"/>
    </source>
</evidence>
<proteinExistence type="predicted"/>
<sequence length="138" mass="16235">MEEHYLFLSSQNCKDLRPNNIASDFTVELPQPYTLEGVWECGLKEIDVSLKEEMMYVCSDICRESYAENTLLPVLRLLPNEVKGKKRETYLVFEDPFYVRIKADTLTRVRIFIRGGRLQHIDSDSSTTRCTLHLRKWK</sequence>
<gene>
    <name evidence="1" type="ORF">BOW52_10365</name>
</gene>
<name>A0A1T2KWF6_9GAMM</name>
<evidence type="ECO:0000313" key="1">
    <source>
        <dbReference type="EMBL" id="OOZ37152.1"/>
    </source>
</evidence>
<protein>
    <submittedName>
        <fullName evidence="1">Uncharacterized protein</fullName>
    </submittedName>
</protein>